<keyword evidence="3" id="KW-1185">Reference proteome</keyword>
<proteinExistence type="predicted"/>
<sequence length="715" mass="80536">MSSTTFPAELWQLIFRAATSTPGSLTPPLESFHYHYFAADPGERRARRALETGWRLAKVCKEWRNIMRPLLFEHVVLKDFAALDSLTKSVDKSVFDDAVLQGELVQRLDIVARNDRGSDPEGIRDLFSEISHLLTLLPQLKVVLFHNSFRVDGNWLSGTGPFFLNSASKTLESIAWIDDDKDWTLMKVPFSLWASFLNSHPNLKSIHPPHVKAEEELVWQIRDGEAQTPLSKPLAKVAQVVLRIFHGSHTDPMFFPGPTHDRDPNVSSDSNGSFKEDMFPKLRHVTFEFCILGPMAMEMLDGVVPIPTLLELHGHKLTSLHCVFHKTADEDFLEYNDVPPQTQFFPMIARHCVNLEELGLYFNWKSVPSTYIGNTTLPTVKRLKIRRMNRHFRLEPYKIMLNFVAETAILRLPRLEEVVFVCERDVRYIRSSKIEIGEDIVMAKEEKELTEIKHGSRGKQSPDVVEAYPAKRIKSENLPALRKPARLSPPVKKVELETSGAKVENMAAELESSHSKAKLESAQTTITQTTPGPSSTQKLTAVTVVSRTKIPSDKIKSVALFFPKAVLEDHLTGTSTLTISPQPLALKMHLPFLSTEYRAATQALLWTNDPSLSAGKKKPTPSTIRRFLYPNFETNPDMPAAPGEPGLLLCGRTEPVFDAKPWSLFIRVIDDSSTLKRWTYGGEYMCTLVGHLSASAFKAQPLVVKQTWGGEDCFS</sequence>
<name>A0A9W8J6Q1_9AGAR</name>
<evidence type="ECO:0000313" key="2">
    <source>
        <dbReference type="EMBL" id="KAJ2927073.1"/>
    </source>
</evidence>
<feature type="non-terminal residue" evidence="2">
    <location>
        <position position="1"/>
    </location>
</feature>
<dbReference type="OrthoDB" id="2966342at2759"/>
<reference evidence="2" key="1">
    <citation type="submission" date="2022-06" db="EMBL/GenBank/DDBJ databases">
        <title>Genome Sequence of Candolleomyces eurysporus.</title>
        <authorList>
            <person name="Buettner E."/>
        </authorList>
    </citation>
    <scope>NUCLEOTIDE SEQUENCE</scope>
    <source>
        <strain evidence="2">VTCC 930004</strain>
    </source>
</reference>
<protein>
    <recommendedName>
        <fullName evidence="1">DUF6697 domain-containing protein</fullName>
    </recommendedName>
</protein>
<evidence type="ECO:0000313" key="3">
    <source>
        <dbReference type="Proteomes" id="UP001140091"/>
    </source>
</evidence>
<dbReference type="Proteomes" id="UP001140091">
    <property type="component" value="Unassembled WGS sequence"/>
</dbReference>
<organism evidence="2 3">
    <name type="scientific">Candolleomyces eurysporus</name>
    <dbReference type="NCBI Taxonomy" id="2828524"/>
    <lineage>
        <taxon>Eukaryota</taxon>
        <taxon>Fungi</taxon>
        <taxon>Dikarya</taxon>
        <taxon>Basidiomycota</taxon>
        <taxon>Agaricomycotina</taxon>
        <taxon>Agaricomycetes</taxon>
        <taxon>Agaricomycetidae</taxon>
        <taxon>Agaricales</taxon>
        <taxon>Agaricineae</taxon>
        <taxon>Psathyrellaceae</taxon>
        <taxon>Candolleomyces</taxon>
    </lineage>
</organism>
<feature type="domain" description="DUF6697" evidence="1">
    <location>
        <begin position="591"/>
        <end position="709"/>
    </location>
</feature>
<comment type="caution">
    <text evidence="2">The sequence shown here is derived from an EMBL/GenBank/DDBJ whole genome shotgun (WGS) entry which is preliminary data.</text>
</comment>
<accession>A0A9W8J6Q1</accession>
<dbReference type="InterPro" id="IPR046520">
    <property type="entry name" value="DUF6697"/>
</dbReference>
<dbReference type="Pfam" id="PF20411">
    <property type="entry name" value="DUF6697"/>
    <property type="match status" value="1"/>
</dbReference>
<dbReference type="AlphaFoldDB" id="A0A9W8J6Q1"/>
<dbReference type="EMBL" id="JANBPK010001038">
    <property type="protein sequence ID" value="KAJ2927073.1"/>
    <property type="molecule type" value="Genomic_DNA"/>
</dbReference>
<evidence type="ECO:0000259" key="1">
    <source>
        <dbReference type="Pfam" id="PF20411"/>
    </source>
</evidence>
<gene>
    <name evidence="2" type="ORF">H1R20_g10002</name>
</gene>